<reference evidence="2 3" key="1">
    <citation type="submission" date="2015-01" db="EMBL/GenBank/DDBJ databases">
        <title>The Genome Sequence of Exophiala xenobiotica CBS118157.</title>
        <authorList>
            <consortium name="The Broad Institute Genomics Platform"/>
            <person name="Cuomo C."/>
            <person name="de Hoog S."/>
            <person name="Gorbushina A."/>
            <person name="Stielow B."/>
            <person name="Teixiera M."/>
            <person name="Abouelleil A."/>
            <person name="Chapman S.B."/>
            <person name="Priest M."/>
            <person name="Young S.K."/>
            <person name="Wortman J."/>
            <person name="Nusbaum C."/>
            <person name="Birren B."/>
        </authorList>
    </citation>
    <scope>NUCLEOTIDE SEQUENCE [LARGE SCALE GENOMIC DNA]</scope>
    <source>
        <strain evidence="2 3">CBS 118157</strain>
    </source>
</reference>
<sequence length="1026" mass="115045">MEKPEEDLKAIQRNIDAASANDSDYLRLLDQRGVLYRERFQRTNNLDDLQEAIEAIVKSRDITAEGDQMRPKRFSFLGSLFKDKFLMTDDIADIEAAIRYAKAAADVTQDSHNRRTFLNDVGIYYHERFRVTDESTDIDEAINFTKQVVNTYSEHQPIPARVSNSLGTVLGDRFLKLGNDVDIDEAIEHTKNAVNVTSDNDPDKAKFLDDLAELYGARYLHTGEPLDLDLGIEKCQKVMELTSTHDSNYAIRLNNLAGLLRDRYQRKRGERDLEQALSFAQQAVDLTPRNQPERAIYLSNLANILAERDLRDSSQTKDIECAIMHALEALDMTPDNHPYRSRRLNTLGVLLRQKSLRTSTEADKPLILEEAIRVTFAAVKATEEDDWDYAGRVNNLGLLFGDAYRCTRQLADRDKVDKAIQYCQEAICKMPDDTLDLSTYLSNLGSLFDDKYELNGRKKEEDLQKAISSYESCLGTSSGLPLTRILAGQSAVYHRITEKNWLKAAQLLDQVLNILPEVTPPSSARDDLQHILRQLFGLASLTGSVFLKAGRTPVQAFQALERSRGIISSLMMDFRTDLPSLREEDNDKRSQYLKIRQEIAAANAFRISALRDISAKGYTSHDLQRERLFKSLSDIQNDIRACPAYENFLLPLSEKEMMDLSRDGPLVSFNVSDVSSEAFLITTDEIRVLCLPDLKKENLRRCIDTCASRGNLARRDGSLFLGGQKQTSFIPNVSTELSALWKVAVKPVLSKLGLVSPVSPGEKLPRVWWVGGGIMAQVPIHAAGDHSKGSTENTLSHVVSSYATTVKMLQFTRNKPRRLGREVQPKILVVSMPSTPSHNVSLNVAEEVAAIKKQVGSWASTKVLERLTKEEVLFEFETCTIAHFACHGVADTVEPAKSALLLGREKQERLTLGDLDTVSRDDTEIADLSACSTAELKVEDLVDESIHLASAFQLSGFRHVIGTLWGADDAAAVAIAGKFYEELLKDSKSEELCVSHALHHAMMNFRNRQDNRAAVWKWAPFIHLGC</sequence>
<dbReference type="RefSeq" id="XP_013318432.1">
    <property type="nucleotide sequence ID" value="XM_013462978.1"/>
</dbReference>
<dbReference type="STRING" id="348802.A0A0D2EQA4"/>
<dbReference type="PANTHER" id="PTHR19959:SF119">
    <property type="entry name" value="FUNGAL LIPASE-LIKE DOMAIN-CONTAINING PROTEIN"/>
    <property type="match status" value="1"/>
</dbReference>
<evidence type="ECO:0000313" key="2">
    <source>
        <dbReference type="EMBL" id="KIW57848.1"/>
    </source>
</evidence>
<dbReference type="EMBL" id="KN847318">
    <property type="protein sequence ID" value="KIW57848.1"/>
    <property type="molecule type" value="Genomic_DNA"/>
</dbReference>
<feature type="domain" description="CHAT" evidence="1">
    <location>
        <begin position="737"/>
        <end position="1025"/>
    </location>
</feature>
<dbReference type="Gene3D" id="1.25.40.10">
    <property type="entry name" value="Tetratricopeptide repeat domain"/>
    <property type="match status" value="3"/>
</dbReference>
<dbReference type="Pfam" id="PF13374">
    <property type="entry name" value="TPR_10"/>
    <property type="match status" value="1"/>
</dbReference>
<dbReference type="GeneID" id="25324313"/>
<dbReference type="Proteomes" id="UP000054342">
    <property type="component" value="Unassembled WGS sequence"/>
</dbReference>
<gene>
    <name evidence="2" type="ORF">PV05_02405</name>
</gene>
<dbReference type="SUPFAM" id="SSF48452">
    <property type="entry name" value="TPR-like"/>
    <property type="match status" value="1"/>
</dbReference>
<protein>
    <recommendedName>
        <fullName evidence="1">CHAT domain-containing protein</fullName>
    </recommendedName>
</protein>
<dbReference type="Pfam" id="PF12770">
    <property type="entry name" value="CHAT"/>
    <property type="match status" value="1"/>
</dbReference>
<dbReference type="OrthoDB" id="9991317at2759"/>
<dbReference type="HOGENOM" id="CLU_001305_0_0_1"/>
<accession>A0A0D2EQA4</accession>
<name>A0A0D2EQA4_9EURO</name>
<proteinExistence type="predicted"/>
<organism evidence="2 3">
    <name type="scientific">Exophiala xenobiotica</name>
    <dbReference type="NCBI Taxonomy" id="348802"/>
    <lineage>
        <taxon>Eukaryota</taxon>
        <taxon>Fungi</taxon>
        <taxon>Dikarya</taxon>
        <taxon>Ascomycota</taxon>
        <taxon>Pezizomycotina</taxon>
        <taxon>Eurotiomycetes</taxon>
        <taxon>Chaetothyriomycetidae</taxon>
        <taxon>Chaetothyriales</taxon>
        <taxon>Herpotrichiellaceae</taxon>
        <taxon>Exophiala</taxon>
    </lineage>
</organism>
<dbReference type="PANTHER" id="PTHR19959">
    <property type="entry name" value="KINESIN LIGHT CHAIN"/>
    <property type="match status" value="1"/>
</dbReference>
<evidence type="ECO:0000313" key="3">
    <source>
        <dbReference type="Proteomes" id="UP000054342"/>
    </source>
</evidence>
<dbReference type="AlphaFoldDB" id="A0A0D2EQA4"/>
<dbReference type="InterPro" id="IPR011990">
    <property type="entry name" value="TPR-like_helical_dom_sf"/>
</dbReference>
<evidence type="ECO:0000259" key="1">
    <source>
        <dbReference type="Pfam" id="PF12770"/>
    </source>
</evidence>
<keyword evidence="3" id="KW-1185">Reference proteome</keyword>
<dbReference type="InterPro" id="IPR024983">
    <property type="entry name" value="CHAT_dom"/>
</dbReference>